<reference evidence="2" key="1">
    <citation type="submission" date="2021-01" db="EMBL/GenBank/DDBJ databases">
        <authorList>
            <person name="Lovell J.T."/>
            <person name="Bentley N."/>
            <person name="Bhattarai G."/>
            <person name="Jenkins J.W."/>
            <person name="Sreedasyam A."/>
            <person name="Alarcon Y."/>
            <person name="Bock C."/>
            <person name="Boston L."/>
            <person name="Carlson J."/>
            <person name="Cervantes K."/>
            <person name="Clermont K."/>
            <person name="Krom N."/>
            <person name="Kubenka K."/>
            <person name="Mamidi S."/>
            <person name="Mattison C."/>
            <person name="Monteros M."/>
            <person name="Pisani C."/>
            <person name="Plott C."/>
            <person name="Rajasekar S."/>
            <person name="Rhein H.S."/>
            <person name="Rohla C."/>
            <person name="Song M."/>
            <person name="Hilaire R.S."/>
            <person name="Shu S."/>
            <person name="Wells L."/>
            <person name="Wang X."/>
            <person name="Webber J."/>
            <person name="Heerema R.J."/>
            <person name="Klein P."/>
            <person name="Conner P."/>
            <person name="Grauke L."/>
            <person name="Grimwood J."/>
            <person name="Schmutz J."/>
            <person name="Randall J.J."/>
        </authorList>
    </citation>
    <scope>NUCLEOTIDE SEQUENCE</scope>
    <source>
        <tissue evidence="2">Leaf</tissue>
    </source>
</reference>
<protein>
    <submittedName>
        <fullName evidence="2">Uncharacterized protein</fullName>
    </submittedName>
</protein>
<accession>A0A922FCE8</accession>
<dbReference type="EMBL" id="CM031828">
    <property type="protein sequence ID" value="KAG6718227.1"/>
    <property type="molecule type" value="Genomic_DNA"/>
</dbReference>
<comment type="caution">
    <text evidence="2">The sequence shown here is derived from an EMBL/GenBank/DDBJ whole genome shotgun (WGS) entry which is preliminary data.</text>
</comment>
<organism evidence="2 3">
    <name type="scientific">Carya illinoinensis</name>
    <name type="common">Pecan</name>
    <dbReference type="NCBI Taxonomy" id="32201"/>
    <lineage>
        <taxon>Eukaryota</taxon>
        <taxon>Viridiplantae</taxon>
        <taxon>Streptophyta</taxon>
        <taxon>Embryophyta</taxon>
        <taxon>Tracheophyta</taxon>
        <taxon>Spermatophyta</taxon>
        <taxon>Magnoliopsida</taxon>
        <taxon>eudicotyledons</taxon>
        <taxon>Gunneridae</taxon>
        <taxon>Pentapetalae</taxon>
        <taxon>rosids</taxon>
        <taxon>fabids</taxon>
        <taxon>Fagales</taxon>
        <taxon>Juglandaceae</taxon>
        <taxon>Carya</taxon>
    </lineage>
</organism>
<name>A0A922FCE8_CARIL</name>
<feature type="transmembrane region" description="Helical" evidence="1">
    <location>
        <begin position="36"/>
        <end position="54"/>
    </location>
</feature>
<proteinExistence type="predicted"/>
<evidence type="ECO:0000313" key="3">
    <source>
        <dbReference type="Proteomes" id="UP000811246"/>
    </source>
</evidence>
<keyword evidence="1" id="KW-0472">Membrane</keyword>
<keyword evidence="1" id="KW-0812">Transmembrane</keyword>
<evidence type="ECO:0000313" key="2">
    <source>
        <dbReference type="EMBL" id="KAG6718227.1"/>
    </source>
</evidence>
<dbReference type="Proteomes" id="UP000811246">
    <property type="component" value="Chromosome 4"/>
</dbReference>
<dbReference type="AlphaFoldDB" id="A0A922FCE8"/>
<sequence>MILDFSTSFMTSTTGSTLTIATFSTLKTGSMLTTRATNLILWFLLLNIFLGFNHPNVATFCTFLQLLLWNALALLAVILVMALHQTMLTEG</sequence>
<evidence type="ECO:0000256" key="1">
    <source>
        <dbReference type="SAM" id="Phobius"/>
    </source>
</evidence>
<feature type="transmembrane region" description="Helical" evidence="1">
    <location>
        <begin position="66"/>
        <end position="83"/>
    </location>
</feature>
<gene>
    <name evidence="2" type="ORF">I3842_04G139100</name>
</gene>
<keyword evidence="1" id="KW-1133">Transmembrane helix</keyword>